<keyword evidence="9" id="KW-0482">Metalloprotease</keyword>
<organism evidence="10 11">
    <name type="scientific">Ruminococcus bovis</name>
    <dbReference type="NCBI Taxonomy" id="2564099"/>
    <lineage>
        <taxon>Bacteria</taxon>
        <taxon>Bacillati</taxon>
        <taxon>Bacillota</taxon>
        <taxon>Clostridia</taxon>
        <taxon>Eubacteriales</taxon>
        <taxon>Oscillospiraceae</taxon>
        <taxon>Ruminococcus</taxon>
    </lineage>
</organism>
<evidence type="ECO:0000256" key="7">
    <source>
        <dbReference type="ARBA" id="ARBA00022723"/>
    </source>
</evidence>
<dbReference type="KEGG" id="ruj:E5Z56_01570"/>
<evidence type="ECO:0000256" key="1">
    <source>
        <dbReference type="ARBA" id="ARBA00001941"/>
    </source>
</evidence>
<comment type="cofactor">
    <cofactor evidence="1">
        <name>Co(2+)</name>
        <dbReference type="ChEBI" id="CHEBI:48828"/>
    </cofactor>
</comment>
<dbReference type="InterPro" id="IPR035097">
    <property type="entry name" value="M29_N-terminal"/>
</dbReference>
<dbReference type="Gene3D" id="3.40.1830.10">
    <property type="entry name" value="Thermophilic metalloprotease (M29)"/>
    <property type="match status" value="1"/>
</dbReference>
<dbReference type="SUPFAM" id="SSF144052">
    <property type="entry name" value="Thermophilic metalloprotease-like"/>
    <property type="match status" value="1"/>
</dbReference>
<dbReference type="Proteomes" id="UP000301475">
    <property type="component" value="Chromosome"/>
</dbReference>
<proteinExistence type="inferred from homology"/>
<dbReference type="GO" id="GO:0006508">
    <property type="term" value="P:proteolysis"/>
    <property type="evidence" value="ECO:0007669"/>
    <property type="project" value="UniProtKB-KW"/>
</dbReference>
<evidence type="ECO:0000256" key="5">
    <source>
        <dbReference type="ARBA" id="ARBA00022438"/>
    </source>
</evidence>
<protein>
    <submittedName>
        <fullName evidence="10">Aminopeptidase</fullName>
    </submittedName>
</protein>
<dbReference type="InterPro" id="IPR000787">
    <property type="entry name" value="Peptidase_M29"/>
</dbReference>
<evidence type="ECO:0000313" key="10">
    <source>
        <dbReference type="EMBL" id="QCT06137.1"/>
    </source>
</evidence>
<name>A0A4P8XTK8_9FIRM</name>
<dbReference type="AlphaFoldDB" id="A0A4P8XTK8"/>
<gene>
    <name evidence="10" type="ORF">E5Z56_01570</name>
</gene>
<comment type="cofactor">
    <cofactor evidence="3">
        <name>Zn(2+)</name>
        <dbReference type="ChEBI" id="CHEBI:29105"/>
    </cofactor>
</comment>
<dbReference type="PANTHER" id="PTHR34448">
    <property type="entry name" value="AMINOPEPTIDASE"/>
    <property type="match status" value="1"/>
</dbReference>
<sequence>MKKTDLRNYAKLIAQKGVNVQKNQEVYITAQLDQPEFVKMLVEECYRSGAGKVIVDWNYQPLTKLHVRWQKEKVLSKVEEWEKARLQHKVDVLPAIIYLESEDPDGLKGVNMEKLVKSQQIKRKITKPYRDQMDNKYQWCIAAVPGADWAKKVFPNERKSVAIEKLWEAILYTSRANGDPIKNWEEHNKDLKERCDYLNSLGIETLEYKSSNGTDFKVGMIETAQFLGGCEDTLGTNVPFNANIPSEEIFITPKKGVAEGIVYASKPLSYQGQLIENFSVRFENGKAVEVKAEKNEDLLKSIIAMDENSAYLGEVALVPYDSPIRNSEILFYNTLFDENAACHLAFGEGFTNCLKDYEDLTLEQCRERGINDSLVHVDFMIGNEDLNITAITGDGKRVPIFKDGNWAF</sequence>
<keyword evidence="5 10" id="KW-0031">Aminopeptidase</keyword>
<dbReference type="GO" id="GO:0046872">
    <property type="term" value="F:metal ion binding"/>
    <property type="evidence" value="ECO:0007669"/>
    <property type="project" value="UniProtKB-KW"/>
</dbReference>
<dbReference type="PRINTS" id="PR00919">
    <property type="entry name" value="THERMOPTASE"/>
</dbReference>
<dbReference type="OrthoDB" id="9803993at2"/>
<evidence type="ECO:0000256" key="4">
    <source>
        <dbReference type="ARBA" id="ARBA00008236"/>
    </source>
</evidence>
<keyword evidence="8" id="KW-0378">Hydrolase</keyword>
<dbReference type="PANTHER" id="PTHR34448:SF3">
    <property type="entry name" value="AMINOPEPTIDASE AMPS"/>
    <property type="match status" value="1"/>
</dbReference>
<evidence type="ECO:0000256" key="6">
    <source>
        <dbReference type="ARBA" id="ARBA00022670"/>
    </source>
</evidence>
<accession>A0A4P8XTK8</accession>
<dbReference type="InterPro" id="IPR052170">
    <property type="entry name" value="M29_Exopeptidase"/>
</dbReference>
<keyword evidence="7" id="KW-0479">Metal-binding</keyword>
<dbReference type="GO" id="GO:0004177">
    <property type="term" value="F:aminopeptidase activity"/>
    <property type="evidence" value="ECO:0007669"/>
    <property type="project" value="UniProtKB-KW"/>
</dbReference>
<evidence type="ECO:0000256" key="8">
    <source>
        <dbReference type="ARBA" id="ARBA00022801"/>
    </source>
</evidence>
<evidence type="ECO:0000256" key="9">
    <source>
        <dbReference type="ARBA" id="ARBA00023049"/>
    </source>
</evidence>
<dbReference type="GO" id="GO:0008237">
    <property type="term" value="F:metallopeptidase activity"/>
    <property type="evidence" value="ECO:0007669"/>
    <property type="project" value="UniProtKB-KW"/>
</dbReference>
<comment type="cofactor">
    <cofactor evidence="2">
        <name>Mg(2+)</name>
        <dbReference type="ChEBI" id="CHEBI:18420"/>
    </cofactor>
</comment>
<dbReference type="EMBL" id="CP039381">
    <property type="protein sequence ID" value="QCT06137.1"/>
    <property type="molecule type" value="Genomic_DNA"/>
</dbReference>
<evidence type="ECO:0000256" key="3">
    <source>
        <dbReference type="ARBA" id="ARBA00001947"/>
    </source>
</evidence>
<dbReference type="Pfam" id="PF02073">
    <property type="entry name" value="Peptidase_M29"/>
    <property type="match status" value="1"/>
</dbReference>
<evidence type="ECO:0000256" key="2">
    <source>
        <dbReference type="ARBA" id="ARBA00001946"/>
    </source>
</evidence>
<comment type="similarity">
    <text evidence="4">Belongs to the peptidase M29 family.</text>
</comment>
<evidence type="ECO:0000313" key="11">
    <source>
        <dbReference type="Proteomes" id="UP000301475"/>
    </source>
</evidence>
<reference evidence="10 11" key="1">
    <citation type="submission" date="2019-04" db="EMBL/GenBank/DDBJ databases">
        <authorList>
            <person name="Embree M."/>
            <person name="Gaffney J.R."/>
        </authorList>
    </citation>
    <scope>NUCLEOTIDE SEQUENCE [LARGE SCALE GENOMIC DNA]</scope>
    <source>
        <strain evidence="10 11">JE7A12</strain>
    </source>
</reference>
<dbReference type="RefSeq" id="WP_138156229.1">
    <property type="nucleotide sequence ID" value="NZ_CP039381.1"/>
</dbReference>
<keyword evidence="6" id="KW-0645">Protease</keyword>
<keyword evidence="11" id="KW-1185">Reference proteome</keyword>